<accession>A0A8S1J8H9</accession>
<dbReference type="InterPro" id="IPR000222">
    <property type="entry name" value="PP2C_BS"/>
</dbReference>
<dbReference type="EMBL" id="CAJHUC010002593">
    <property type="protein sequence ID" value="CAD7704030.1"/>
    <property type="molecule type" value="Genomic_DNA"/>
</dbReference>
<evidence type="ECO:0000256" key="4">
    <source>
        <dbReference type="ARBA" id="ARBA00022723"/>
    </source>
</evidence>
<comment type="caution">
    <text evidence="12">The sequence shown here is derived from an EMBL/GenBank/DDBJ whole genome shotgun (WGS) entry which is preliminary data.</text>
</comment>
<proteinExistence type="inferred from homology"/>
<feature type="compositionally biased region" description="Low complexity" evidence="10">
    <location>
        <begin position="402"/>
        <end position="426"/>
    </location>
</feature>
<dbReference type="SUPFAM" id="SSF81606">
    <property type="entry name" value="PP2C-like"/>
    <property type="match status" value="1"/>
</dbReference>
<protein>
    <recommendedName>
        <fullName evidence="3">protein-serine/threonine phosphatase</fullName>
        <ecNumber evidence="3">3.1.3.16</ecNumber>
    </recommendedName>
</protein>
<comment type="cofactor">
    <cofactor evidence="1">
        <name>Mn(2+)</name>
        <dbReference type="ChEBI" id="CHEBI:29035"/>
    </cofactor>
</comment>
<keyword evidence="5 9" id="KW-0378">Hydrolase</keyword>
<evidence type="ECO:0000256" key="1">
    <source>
        <dbReference type="ARBA" id="ARBA00001936"/>
    </source>
</evidence>
<evidence type="ECO:0000256" key="8">
    <source>
        <dbReference type="ARBA" id="ARBA00023211"/>
    </source>
</evidence>
<dbReference type="GO" id="GO:0004722">
    <property type="term" value="F:protein serine/threonine phosphatase activity"/>
    <property type="evidence" value="ECO:0007669"/>
    <property type="project" value="UniProtKB-EC"/>
</dbReference>
<gene>
    <name evidence="12" type="ORF">OSTQU699_LOCUS9387</name>
</gene>
<dbReference type="Gene3D" id="3.60.40.10">
    <property type="entry name" value="PPM-type phosphatase domain"/>
    <property type="match status" value="1"/>
</dbReference>
<dbReference type="Proteomes" id="UP000708148">
    <property type="component" value="Unassembled WGS sequence"/>
</dbReference>
<dbReference type="SMART" id="SM00332">
    <property type="entry name" value="PP2Cc"/>
    <property type="match status" value="1"/>
</dbReference>
<keyword evidence="7 9" id="KW-0904">Protein phosphatase</keyword>
<dbReference type="EC" id="3.1.3.16" evidence="3"/>
<evidence type="ECO:0000313" key="13">
    <source>
        <dbReference type="Proteomes" id="UP000708148"/>
    </source>
</evidence>
<dbReference type="PROSITE" id="PS51746">
    <property type="entry name" value="PPM_2"/>
    <property type="match status" value="1"/>
</dbReference>
<feature type="compositionally biased region" description="Basic and acidic residues" evidence="10">
    <location>
        <begin position="427"/>
        <end position="436"/>
    </location>
</feature>
<evidence type="ECO:0000256" key="2">
    <source>
        <dbReference type="ARBA" id="ARBA00001946"/>
    </source>
</evidence>
<dbReference type="InterPro" id="IPR015655">
    <property type="entry name" value="PP2C"/>
</dbReference>
<evidence type="ECO:0000256" key="10">
    <source>
        <dbReference type="SAM" id="MobiDB-lite"/>
    </source>
</evidence>
<name>A0A8S1J8H9_9CHLO</name>
<organism evidence="12 13">
    <name type="scientific">Ostreobium quekettii</name>
    <dbReference type="NCBI Taxonomy" id="121088"/>
    <lineage>
        <taxon>Eukaryota</taxon>
        <taxon>Viridiplantae</taxon>
        <taxon>Chlorophyta</taxon>
        <taxon>core chlorophytes</taxon>
        <taxon>Ulvophyceae</taxon>
        <taxon>TCBD clade</taxon>
        <taxon>Bryopsidales</taxon>
        <taxon>Ostreobineae</taxon>
        <taxon>Ostreobiaceae</taxon>
        <taxon>Ostreobium</taxon>
    </lineage>
</organism>
<feature type="region of interest" description="Disordered" evidence="10">
    <location>
        <begin position="189"/>
        <end position="221"/>
    </location>
</feature>
<evidence type="ECO:0000256" key="5">
    <source>
        <dbReference type="ARBA" id="ARBA00022801"/>
    </source>
</evidence>
<keyword evidence="8" id="KW-0464">Manganese</keyword>
<evidence type="ECO:0000313" key="12">
    <source>
        <dbReference type="EMBL" id="CAD7704030.1"/>
    </source>
</evidence>
<evidence type="ECO:0000256" key="9">
    <source>
        <dbReference type="RuleBase" id="RU003465"/>
    </source>
</evidence>
<evidence type="ECO:0000256" key="7">
    <source>
        <dbReference type="ARBA" id="ARBA00022912"/>
    </source>
</evidence>
<keyword evidence="6" id="KW-0460">Magnesium</keyword>
<evidence type="ECO:0000259" key="11">
    <source>
        <dbReference type="PROSITE" id="PS51746"/>
    </source>
</evidence>
<sequence length="840" mass="89713">MGGAAGARGSVEFRSLPPGGGPGPQRRPEGPATKFSACQRLLQDEDVVFVHERLRNGKSGPAWSLYCVCDGHGGTEAANHVRARLWKTLGPRLPESPLPEMDSPDFEQFALKIRTAMVNTFVKIGEKFVIETCEDKSGAAMTVTLLCGRLLTVANVGDADAVVDTGTESFMATVNHSIQSNEAERKRLAAAGAHLASAAPSDTTRPAGPEEEGQGPIRCWPGGSTLSRSIGDVEAGEHVLACPHVFQMALPRSGARVLMGSSGLWSLIGWKKATQVARRAPIDVAASKVVDWAIKSGKGAIQYDTSAVVVDAMPQEAWGFPSLVRHRAAERRAKYLCGCRCAFGKADRLGSLRLEVGCDGSQIVAHIDGRLLVSEPEESPLRDSFSSLAEITCGGFDGEGDSSTPRTRTPGRRSAGYSQSQRNSCSSRRDSQEGSRRPYAPGTPVDVASLPERHSNGWMETFRPRANPAPFAFFDPLPQAPTVRARELPTPFALADQLPPTPRRHSESTRQRGAQQPFVFHGQLPAVAPLVGPEGPGGLRRTKSARESVELAPGTWGPLAAVSQEVFSFQDARLGRDASLSPYGGAVNRACRSTSEERGSYAVGRPAWMLPFALQCEAGGLRRPMSATGAAEGGPFCQGGPSCRPRELLGAGRFPGRGASPERRSNDHRASTERQSGDRRASPELRQHGEARSAGPLSLANARPNSCASRIPGRVVPFTMRPSEGEPGGDVPDGAFNRDGWEVPMHSQAFRNLLLQASVLLGRDQGMGSPFEGSAAGYFPMRSITVDDALSDAAAPNQTLPFPRPFDGDVGGVMRRGRQMGLLTSPQGEADCRVQRLSER</sequence>
<dbReference type="Pfam" id="PF00481">
    <property type="entry name" value="PP2C"/>
    <property type="match status" value="1"/>
</dbReference>
<comment type="cofactor">
    <cofactor evidence="2">
        <name>Mg(2+)</name>
        <dbReference type="ChEBI" id="CHEBI:18420"/>
    </cofactor>
</comment>
<dbReference type="PROSITE" id="PS01032">
    <property type="entry name" value="PPM_1"/>
    <property type="match status" value="1"/>
</dbReference>
<dbReference type="CDD" id="cd00143">
    <property type="entry name" value="PP2Cc"/>
    <property type="match status" value="1"/>
</dbReference>
<feature type="domain" description="PPM-type phosphatase" evidence="11">
    <location>
        <begin position="31"/>
        <end position="312"/>
    </location>
</feature>
<dbReference type="InterPro" id="IPR036457">
    <property type="entry name" value="PPM-type-like_dom_sf"/>
</dbReference>
<dbReference type="AlphaFoldDB" id="A0A8S1J8H9"/>
<evidence type="ECO:0000256" key="3">
    <source>
        <dbReference type="ARBA" id="ARBA00013081"/>
    </source>
</evidence>
<feature type="compositionally biased region" description="Basic and acidic residues" evidence="10">
    <location>
        <begin position="660"/>
        <end position="691"/>
    </location>
</feature>
<comment type="similarity">
    <text evidence="9">Belongs to the PP2C family.</text>
</comment>
<feature type="region of interest" description="Disordered" evidence="10">
    <location>
        <begin position="394"/>
        <end position="452"/>
    </location>
</feature>
<dbReference type="GO" id="GO:0046872">
    <property type="term" value="F:metal ion binding"/>
    <property type="evidence" value="ECO:0007669"/>
    <property type="project" value="UniProtKB-KW"/>
</dbReference>
<keyword evidence="4" id="KW-0479">Metal-binding</keyword>
<reference evidence="12" key="1">
    <citation type="submission" date="2020-12" db="EMBL/GenBank/DDBJ databases">
        <authorList>
            <person name="Iha C."/>
        </authorList>
    </citation>
    <scope>NUCLEOTIDE SEQUENCE</scope>
</reference>
<feature type="compositionally biased region" description="Low complexity" evidence="10">
    <location>
        <begin position="189"/>
        <end position="199"/>
    </location>
</feature>
<dbReference type="PANTHER" id="PTHR47992">
    <property type="entry name" value="PROTEIN PHOSPHATASE"/>
    <property type="match status" value="1"/>
</dbReference>
<evidence type="ECO:0000256" key="6">
    <source>
        <dbReference type="ARBA" id="ARBA00022842"/>
    </source>
</evidence>
<feature type="region of interest" description="Disordered" evidence="10">
    <location>
        <begin position="1"/>
        <end position="32"/>
    </location>
</feature>
<dbReference type="InterPro" id="IPR001932">
    <property type="entry name" value="PPM-type_phosphatase-like_dom"/>
</dbReference>
<keyword evidence="13" id="KW-1185">Reference proteome</keyword>
<feature type="region of interest" description="Disordered" evidence="10">
    <location>
        <begin position="647"/>
        <end position="732"/>
    </location>
</feature>